<evidence type="ECO:0000256" key="3">
    <source>
        <dbReference type="ARBA" id="ARBA00022679"/>
    </source>
</evidence>
<dbReference type="InterPro" id="IPR036279">
    <property type="entry name" value="5-3_exonuclease_C_sf"/>
</dbReference>
<dbReference type="Pfam" id="PF01367">
    <property type="entry name" value="5_3_exonuc"/>
    <property type="match status" value="1"/>
</dbReference>
<dbReference type="InterPro" id="IPR043502">
    <property type="entry name" value="DNA/RNA_pol_sf"/>
</dbReference>
<gene>
    <name evidence="13" type="primary">polA_21</name>
    <name evidence="13" type="ORF">SDC9_68107</name>
</gene>
<dbReference type="SUPFAM" id="SSF88723">
    <property type="entry name" value="PIN domain-like"/>
    <property type="match status" value="1"/>
</dbReference>
<dbReference type="FunFam" id="1.10.150.20:FF:000003">
    <property type="entry name" value="DNA polymerase I"/>
    <property type="match status" value="1"/>
</dbReference>
<dbReference type="Gene3D" id="1.20.1060.10">
    <property type="entry name" value="Taq DNA Polymerase, Chain T, domain 4"/>
    <property type="match status" value="1"/>
</dbReference>
<evidence type="ECO:0000313" key="13">
    <source>
        <dbReference type="EMBL" id="MPM21662.1"/>
    </source>
</evidence>
<organism evidence="13">
    <name type="scientific">bioreactor metagenome</name>
    <dbReference type="NCBI Taxonomy" id="1076179"/>
    <lineage>
        <taxon>unclassified sequences</taxon>
        <taxon>metagenomes</taxon>
        <taxon>ecological metagenomes</taxon>
    </lineage>
</organism>
<accession>A0A644XZG9</accession>
<comment type="catalytic activity">
    <reaction evidence="10">
        <text>DNA(n) + a 2'-deoxyribonucleoside 5'-triphosphate = DNA(n+1) + diphosphate</text>
        <dbReference type="Rhea" id="RHEA:22508"/>
        <dbReference type="Rhea" id="RHEA-COMP:17339"/>
        <dbReference type="Rhea" id="RHEA-COMP:17340"/>
        <dbReference type="ChEBI" id="CHEBI:33019"/>
        <dbReference type="ChEBI" id="CHEBI:61560"/>
        <dbReference type="ChEBI" id="CHEBI:173112"/>
        <dbReference type="EC" id="2.7.7.7"/>
    </reaction>
</comment>
<dbReference type="Pfam" id="PF00476">
    <property type="entry name" value="DNA_pol_A"/>
    <property type="match status" value="1"/>
</dbReference>
<keyword evidence="9" id="KW-0234">DNA repair</keyword>
<dbReference type="Gene3D" id="1.10.150.20">
    <property type="entry name" value="5' to 3' exonuclease, C-terminal subdomain"/>
    <property type="match status" value="2"/>
</dbReference>
<comment type="similarity">
    <text evidence="1">Belongs to the DNA polymerase type-A family.</text>
</comment>
<keyword evidence="7" id="KW-0239">DNA-directed DNA polymerase</keyword>
<dbReference type="PRINTS" id="PR00868">
    <property type="entry name" value="DNAPOLI"/>
</dbReference>
<dbReference type="GO" id="GO:0006261">
    <property type="term" value="P:DNA-templated DNA replication"/>
    <property type="evidence" value="ECO:0007669"/>
    <property type="project" value="InterPro"/>
</dbReference>
<evidence type="ECO:0000256" key="9">
    <source>
        <dbReference type="ARBA" id="ARBA00023204"/>
    </source>
</evidence>
<dbReference type="EMBL" id="VSSQ01003638">
    <property type="protein sequence ID" value="MPM21662.1"/>
    <property type="molecule type" value="Genomic_DNA"/>
</dbReference>
<dbReference type="SUPFAM" id="SSF47807">
    <property type="entry name" value="5' to 3' exonuclease, C-terminal subdomain"/>
    <property type="match status" value="1"/>
</dbReference>
<reference evidence="13" key="1">
    <citation type="submission" date="2019-08" db="EMBL/GenBank/DDBJ databases">
        <authorList>
            <person name="Kucharzyk K."/>
            <person name="Murdoch R.W."/>
            <person name="Higgins S."/>
            <person name="Loffler F."/>
        </authorList>
    </citation>
    <scope>NUCLEOTIDE SEQUENCE</scope>
</reference>
<dbReference type="SMART" id="SM00482">
    <property type="entry name" value="POLAc"/>
    <property type="match status" value="1"/>
</dbReference>
<evidence type="ECO:0000256" key="1">
    <source>
        <dbReference type="ARBA" id="ARBA00007705"/>
    </source>
</evidence>
<keyword evidence="3 13" id="KW-0808">Transferase</keyword>
<dbReference type="InterPro" id="IPR008918">
    <property type="entry name" value="HhH2"/>
</dbReference>
<dbReference type="GO" id="GO:0003677">
    <property type="term" value="F:DNA binding"/>
    <property type="evidence" value="ECO:0007669"/>
    <property type="project" value="UniProtKB-KW"/>
</dbReference>
<evidence type="ECO:0000256" key="4">
    <source>
        <dbReference type="ARBA" id="ARBA00022695"/>
    </source>
</evidence>
<feature type="domain" description="5'-3' exonuclease" evidence="11">
    <location>
        <begin position="1"/>
        <end position="258"/>
    </location>
</feature>
<keyword evidence="5" id="KW-0235">DNA replication</keyword>
<dbReference type="GO" id="GO:0008409">
    <property type="term" value="F:5'-3' exonuclease activity"/>
    <property type="evidence" value="ECO:0007669"/>
    <property type="project" value="InterPro"/>
</dbReference>
<evidence type="ECO:0000256" key="10">
    <source>
        <dbReference type="ARBA" id="ARBA00049244"/>
    </source>
</evidence>
<dbReference type="GO" id="GO:0006302">
    <property type="term" value="P:double-strand break repair"/>
    <property type="evidence" value="ECO:0007669"/>
    <property type="project" value="TreeGrafter"/>
</dbReference>
<dbReference type="InterPro" id="IPR019760">
    <property type="entry name" value="DNA-dir_DNA_pol_A_CS"/>
</dbReference>
<dbReference type="InterPro" id="IPR029060">
    <property type="entry name" value="PIN-like_dom_sf"/>
</dbReference>
<dbReference type="SUPFAM" id="SSF56672">
    <property type="entry name" value="DNA/RNA polymerases"/>
    <property type="match status" value="1"/>
</dbReference>
<dbReference type="SMART" id="SM00475">
    <property type="entry name" value="53EXOc"/>
    <property type="match status" value="1"/>
</dbReference>
<dbReference type="EC" id="2.7.7.7" evidence="2"/>
<dbReference type="Pfam" id="PF02739">
    <property type="entry name" value="5_3_exonuc_N"/>
    <property type="match status" value="1"/>
</dbReference>
<feature type="domain" description="DNA-directed DNA polymerase family A palm" evidence="12">
    <location>
        <begin position="560"/>
        <end position="762"/>
    </location>
</feature>
<dbReference type="InterPro" id="IPR002421">
    <property type="entry name" value="5-3_exonuclease"/>
</dbReference>
<dbReference type="GO" id="GO:0003887">
    <property type="term" value="F:DNA-directed DNA polymerase activity"/>
    <property type="evidence" value="ECO:0007669"/>
    <property type="project" value="UniProtKB-KW"/>
</dbReference>
<protein>
    <recommendedName>
        <fullName evidence="2">DNA-directed DNA polymerase</fullName>
        <ecNumber evidence="2">2.7.7.7</ecNumber>
    </recommendedName>
</protein>
<sequence>MKLLLFDGNSVLNRAFYGVRTLTTSEGLFTNGIYGFLSIYYKELEAEKPDAVCVAFDLKEKTFRHERYEEYKAGRRAMPEELAMQVPLLKETLDAMRVPRREILGYEADDIIGTLATKWAGDVVIITGDKDELQLVSDSVSVKLAVTKGGQSDTVRYTPETVMEIYGFEPPRIVDMKALMGDASDNIPGVAGVGEKTALALLHEHGSLEGVYASLENIKPTVRKKLEEGRDAAYMSYELATICTGVPVPDADKLAVLPPDEEKLAEMFRKLEFTAFAKRILTPKKIEAVPVVQVSDLTQAIPGLALAGGTFATEKGVFSFDEIQRDEILAVPDKSVWQGKGIPGVGFDAELAAYLINPSAASSPEALCAAYLGRNLVSPAADLFRLRPLMEARLQADGLEALLKEVELPLSTVLADMERTGFLVDVTALQEFGQMLRARAAGIEGKIRELAGDFNINSPKQLGEVLFERLNLPHGKRTKTGYATDADTLAHIAPLHPVVGMVLEYRKLAKLTSTYVDGLLSLIGPDGRVHTTFKQTATVTGRLSSAEPNLQNIPVREELGRELRRMFVAPRGSLLLDADYSQIELRVLAHIANDAVMIETFKTGGDIHAETARRVFGSDAPEWRRRAKAVNFGIVYGISDFSLAGDIGVSRAEARRFIDGYFSVYCGVKRYLDGCVEKAKADGYVTTMFGRRRYLPELQSANYNQRSFGERAAMNTPIQGTAADIIKIAMVRVAKRLAEEGFRSKLILQVHDELIVEAPEAEAGAAAEILEYELAHAAALSVPLTAEVHAGKSWYDAK</sequence>
<keyword evidence="4 13" id="KW-0548">Nucleotidyltransferase</keyword>
<keyword evidence="6" id="KW-0227">DNA damage</keyword>
<evidence type="ECO:0000256" key="5">
    <source>
        <dbReference type="ARBA" id="ARBA00022705"/>
    </source>
</evidence>
<evidence type="ECO:0000259" key="11">
    <source>
        <dbReference type="SMART" id="SM00475"/>
    </source>
</evidence>
<dbReference type="CDD" id="cd09859">
    <property type="entry name" value="PIN_53EXO"/>
    <property type="match status" value="1"/>
</dbReference>
<dbReference type="Gene3D" id="3.30.420.10">
    <property type="entry name" value="Ribonuclease H-like superfamily/Ribonuclease H"/>
    <property type="match status" value="1"/>
</dbReference>
<comment type="caution">
    <text evidence="13">The sequence shown here is derived from an EMBL/GenBank/DDBJ whole genome shotgun (WGS) entry which is preliminary data.</text>
</comment>
<dbReference type="CDD" id="cd08637">
    <property type="entry name" value="DNA_pol_A_pol_I_C"/>
    <property type="match status" value="1"/>
</dbReference>
<evidence type="ECO:0000256" key="7">
    <source>
        <dbReference type="ARBA" id="ARBA00022932"/>
    </source>
</evidence>
<dbReference type="CDD" id="cd09898">
    <property type="entry name" value="H3TH_53EXO"/>
    <property type="match status" value="1"/>
</dbReference>
<name>A0A644XZG9_9ZZZZ</name>
<keyword evidence="8" id="KW-0238">DNA-binding</keyword>
<dbReference type="FunFam" id="1.20.1060.10:FF:000001">
    <property type="entry name" value="DNA polymerase I"/>
    <property type="match status" value="1"/>
</dbReference>
<dbReference type="InterPro" id="IPR020046">
    <property type="entry name" value="5-3_exonucl_a-hlix_arch_N"/>
</dbReference>
<evidence type="ECO:0000256" key="8">
    <source>
        <dbReference type="ARBA" id="ARBA00023125"/>
    </source>
</evidence>
<dbReference type="PANTHER" id="PTHR10133:SF27">
    <property type="entry name" value="DNA POLYMERASE NU"/>
    <property type="match status" value="1"/>
</dbReference>
<dbReference type="Gene3D" id="3.30.70.370">
    <property type="match status" value="1"/>
</dbReference>
<dbReference type="FunFam" id="1.10.150.20:FF:000002">
    <property type="entry name" value="DNA polymerase I"/>
    <property type="match status" value="1"/>
</dbReference>
<dbReference type="PANTHER" id="PTHR10133">
    <property type="entry name" value="DNA POLYMERASE I"/>
    <property type="match status" value="1"/>
</dbReference>
<dbReference type="Gene3D" id="3.40.50.1010">
    <property type="entry name" value="5'-nuclease"/>
    <property type="match status" value="1"/>
</dbReference>
<dbReference type="InterPro" id="IPR001098">
    <property type="entry name" value="DNA-dir_DNA_pol_A_palm_dom"/>
</dbReference>
<dbReference type="PROSITE" id="PS00447">
    <property type="entry name" value="DNA_POLYMERASE_A"/>
    <property type="match status" value="1"/>
</dbReference>
<evidence type="ECO:0000256" key="6">
    <source>
        <dbReference type="ARBA" id="ARBA00022763"/>
    </source>
</evidence>
<dbReference type="InterPro" id="IPR036397">
    <property type="entry name" value="RNaseH_sf"/>
</dbReference>
<evidence type="ECO:0000259" key="12">
    <source>
        <dbReference type="SMART" id="SM00482"/>
    </source>
</evidence>
<dbReference type="SMART" id="SM00279">
    <property type="entry name" value="HhH2"/>
    <property type="match status" value="1"/>
</dbReference>
<proteinExistence type="inferred from homology"/>
<dbReference type="InterPro" id="IPR002298">
    <property type="entry name" value="DNA_polymerase_A"/>
</dbReference>
<evidence type="ECO:0000256" key="2">
    <source>
        <dbReference type="ARBA" id="ARBA00012417"/>
    </source>
</evidence>
<dbReference type="AlphaFoldDB" id="A0A644XZG9"/>
<dbReference type="InterPro" id="IPR020045">
    <property type="entry name" value="DNA_polI_H3TH"/>
</dbReference>